<keyword evidence="2 8" id="KW-0863">Zinc-finger</keyword>
<sequence>MMMLDAYPEHDAHEARALRQEFILTASDEALHEIFTSAFGHVQAQAHATRAPDIAGDAGQVRKLVYNLTRPGSINIVQIRDVFVELKPLVKSDEGLAEFVNGPPGQAEMSGLRLAQCCVNNTVDETVTKNIMNLAISIADDQRALPAYFKLGWHQHALGFLRERCAPGSSTADALLCGMNASLIPRLISQSTTDSRGKRVTSSKMLPPSKKALLDASAPATLLSALRASNDSRDTMDALGSWDTREEHSSERLLYLVGYYVAQTIHSLCVGSPPCIAAFAREQGLAEELVRALRLPIALGNSKYIAATRNECQIARAIASLGLDEQMAGQLVDAGVIDTALDAVCVPPFTGVGSASTEHDQEVLVVTIVHLLQRLCASHPLVKEQLRARQDIIHSLARRGCPGAPPSHCDDFVRGVDVLIDLIGDSPSIQAASVSPESGNALHATVSVGKKALDMSFISMESILPGGKPRKREEIAASAAAARESGFVDKAAREMRHLRYIEKMEACVEHFKWAIEDKDGTVCWLGAHDGLQVVLLEYPIGDQPGRAPGDMGIDAILKTKEFGLLPLPHDLARRLKAEMEKAAKEGRIYDKASLHLCCAHCGANIIFVNLKKCSRCGAVSYCSRECQVAAWKAHKKVCANKGAGAASSSTA</sequence>
<dbReference type="InterPro" id="IPR024119">
    <property type="entry name" value="TF_DEAF-1"/>
</dbReference>
<dbReference type="AlphaFoldDB" id="A0A830I0H0"/>
<evidence type="ECO:0000256" key="6">
    <source>
        <dbReference type="ARBA" id="ARBA00023163"/>
    </source>
</evidence>
<dbReference type="Proteomes" id="UP000660262">
    <property type="component" value="Unassembled WGS sequence"/>
</dbReference>
<dbReference type="GO" id="GO:0005634">
    <property type="term" value="C:nucleus"/>
    <property type="evidence" value="ECO:0007669"/>
    <property type="project" value="TreeGrafter"/>
</dbReference>
<keyword evidence="5" id="KW-0238">DNA-binding</keyword>
<evidence type="ECO:0000256" key="4">
    <source>
        <dbReference type="ARBA" id="ARBA00023015"/>
    </source>
</evidence>
<evidence type="ECO:0000313" key="11">
    <source>
        <dbReference type="Proteomes" id="UP000660262"/>
    </source>
</evidence>
<dbReference type="GO" id="GO:0003677">
    <property type="term" value="F:DNA binding"/>
    <property type="evidence" value="ECO:0007669"/>
    <property type="project" value="UniProtKB-KW"/>
</dbReference>
<dbReference type="PANTHER" id="PTHR10237:SF1">
    <property type="entry name" value="DEFORMED EPIDERMAL AUTOREGULATORY FACTOR 1 HOMOLOG"/>
    <property type="match status" value="1"/>
</dbReference>
<keyword evidence="6" id="KW-0804">Transcription</keyword>
<organism evidence="10 11">
    <name type="scientific">Pycnococcus provasolii</name>
    <dbReference type="NCBI Taxonomy" id="41880"/>
    <lineage>
        <taxon>Eukaryota</taxon>
        <taxon>Viridiplantae</taxon>
        <taxon>Chlorophyta</taxon>
        <taxon>Pseudoscourfieldiophyceae</taxon>
        <taxon>Pseudoscourfieldiales</taxon>
        <taxon>Pycnococcaceae</taxon>
        <taxon>Pycnococcus</taxon>
    </lineage>
</organism>
<dbReference type="Gene3D" id="1.25.10.10">
    <property type="entry name" value="Leucine-rich Repeat Variant"/>
    <property type="match status" value="1"/>
</dbReference>
<protein>
    <recommendedName>
        <fullName evidence="9">MYND-type domain-containing protein</fullName>
    </recommendedName>
</protein>
<name>A0A830I0H0_9CHLO</name>
<gene>
    <name evidence="10" type="ORF">PPROV_001109300</name>
</gene>
<comment type="caution">
    <text evidence="10">The sequence shown here is derived from an EMBL/GenBank/DDBJ whole genome shotgun (WGS) entry which is preliminary data.</text>
</comment>
<dbReference type="OrthoDB" id="552275at2759"/>
<reference evidence="10" key="1">
    <citation type="submission" date="2020-10" db="EMBL/GenBank/DDBJ databases">
        <title>Unveiling of a novel bifunctional photoreceptor, Dualchrome1, isolated from a cosmopolitan green alga.</title>
        <authorList>
            <person name="Suzuki S."/>
            <person name="Kawachi M."/>
        </authorList>
    </citation>
    <scope>NUCLEOTIDE SEQUENCE</scope>
    <source>
        <strain evidence="10">NIES 2893</strain>
    </source>
</reference>
<feature type="domain" description="MYND-type" evidence="9">
    <location>
        <begin position="598"/>
        <end position="638"/>
    </location>
</feature>
<dbReference type="InterPro" id="IPR002893">
    <property type="entry name" value="Znf_MYND"/>
</dbReference>
<keyword evidence="4" id="KW-0805">Transcription regulation</keyword>
<dbReference type="Gene3D" id="6.10.140.2220">
    <property type="match status" value="1"/>
</dbReference>
<proteinExistence type="predicted"/>
<evidence type="ECO:0000256" key="8">
    <source>
        <dbReference type="PROSITE-ProRule" id="PRU00134"/>
    </source>
</evidence>
<dbReference type="SUPFAM" id="SSF144232">
    <property type="entry name" value="HIT/MYND zinc finger-like"/>
    <property type="match status" value="1"/>
</dbReference>
<keyword evidence="3" id="KW-0862">Zinc</keyword>
<dbReference type="GO" id="GO:0000981">
    <property type="term" value="F:DNA-binding transcription factor activity, RNA polymerase II-specific"/>
    <property type="evidence" value="ECO:0007669"/>
    <property type="project" value="TreeGrafter"/>
</dbReference>
<dbReference type="InterPro" id="IPR011989">
    <property type="entry name" value="ARM-like"/>
</dbReference>
<dbReference type="PROSITE" id="PS50865">
    <property type="entry name" value="ZF_MYND_2"/>
    <property type="match status" value="1"/>
</dbReference>
<dbReference type="GO" id="GO:0008270">
    <property type="term" value="F:zinc ion binding"/>
    <property type="evidence" value="ECO:0007669"/>
    <property type="project" value="UniProtKB-KW"/>
</dbReference>
<evidence type="ECO:0000256" key="3">
    <source>
        <dbReference type="ARBA" id="ARBA00022833"/>
    </source>
</evidence>
<keyword evidence="1" id="KW-0479">Metal-binding</keyword>
<evidence type="ECO:0000313" key="10">
    <source>
        <dbReference type="EMBL" id="GHP12365.1"/>
    </source>
</evidence>
<dbReference type="EMBL" id="BNJQ01000041">
    <property type="protein sequence ID" value="GHP12365.1"/>
    <property type="molecule type" value="Genomic_DNA"/>
</dbReference>
<evidence type="ECO:0000256" key="2">
    <source>
        <dbReference type="ARBA" id="ARBA00022771"/>
    </source>
</evidence>
<dbReference type="PANTHER" id="PTHR10237">
    <property type="entry name" value="DEFORMED EPIDERMAL AUTOREGULATORY FACTOR 1 HOMOLOG SUPPRESSIN"/>
    <property type="match status" value="1"/>
</dbReference>
<evidence type="ECO:0000256" key="5">
    <source>
        <dbReference type="ARBA" id="ARBA00023125"/>
    </source>
</evidence>
<evidence type="ECO:0000256" key="1">
    <source>
        <dbReference type="ARBA" id="ARBA00022723"/>
    </source>
</evidence>
<accession>A0A830I0H0</accession>
<evidence type="ECO:0000256" key="7">
    <source>
        <dbReference type="ARBA" id="ARBA00023242"/>
    </source>
</evidence>
<dbReference type="Pfam" id="PF01753">
    <property type="entry name" value="zf-MYND"/>
    <property type="match status" value="1"/>
</dbReference>
<evidence type="ECO:0000259" key="9">
    <source>
        <dbReference type="PROSITE" id="PS50865"/>
    </source>
</evidence>
<keyword evidence="7" id="KW-0539">Nucleus</keyword>
<keyword evidence="11" id="KW-1185">Reference proteome</keyword>